<proteinExistence type="predicted"/>
<name>A0ABV6YNN2_UNCEI</name>
<evidence type="ECO:0000313" key="2">
    <source>
        <dbReference type="EMBL" id="MFC1799673.1"/>
    </source>
</evidence>
<dbReference type="SUPFAM" id="SSF89550">
    <property type="entry name" value="PHP domain-like"/>
    <property type="match status" value="1"/>
</dbReference>
<evidence type="ECO:0000313" key="3">
    <source>
        <dbReference type="Proteomes" id="UP001594288"/>
    </source>
</evidence>
<feature type="chain" id="PRO_5047145238" description="Polymerase/histidinol phosphatase N-terminal domain-containing protein" evidence="1">
    <location>
        <begin position="22"/>
        <end position="672"/>
    </location>
</feature>
<dbReference type="Proteomes" id="UP001594288">
    <property type="component" value="Unassembled WGS sequence"/>
</dbReference>
<reference evidence="2 3" key="1">
    <citation type="submission" date="2024-09" db="EMBL/GenBank/DDBJ databases">
        <authorList>
            <person name="D'Angelo T."/>
        </authorList>
    </citation>
    <scope>NUCLEOTIDE SEQUENCE [LARGE SCALE GENOMIC DNA]</scope>
    <source>
        <strain evidence="2">SAG AM-311-F02</strain>
    </source>
</reference>
<accession>A0ABV6YNN2</accession>
<evidence type="ECO:0008006" key="4">
    <source>
        <dbReference type="Google" id="ProtNLM"/>
    </source>
</evidence>
<organism evidence="2 3">
    <name type="scientific">Eiseniibacteriota bacterium</name>
    <dbReference type="NCBI Taxonomy" id="2212470"/>
    <lineage>
        <taxon>Bacteria</taxon>
        <taxon>Candidatus Eiseniibacteriota</taxon>
    </lineage>
</organism>
<protein>
    <recommendedName>
        <fullName evidence="4">Polymerase/histidinol phosphatase N-terminal domain-containing protein</fullName>
    </recommendedName>
</protein>
<dbReference type="InterPro" id="IPR016195">
    <property type="entry name" value="Pol/histidinol_Pase-like"/>
</dbReference>
<sequence length="672" mass="72491">MRRIALALAVCLLLLSGQASAYNVYYGNMHSHTSYSDGTGTPSEAYAYARDSAQVDIQAITDHTHWLSSSEWTSLKSIADSYNQPGVYVALAGQEHGSLSTTRTGAFGHMNFYESTSLIPQYDNGGDDYRYNLAGTYGWIALNYDRIHSKKLFAAFNHPYYSGGTGSDAQFHHFAYSVTGDSAMSGCEIRNGQRGDNYESEYFEALANGWHVSATANQDNHHGMWGDQPNPNSGDDIYLTGVLADTLTREAVLSAMKDRRTFGVEINPKTDRMAILYQCEGHWMGDIFDTTADTLHFDITMWAETDFLSVELLRNGVQIDFVSPGTDSFSWHPRDVPIFGESYYMVRAQQVDGDYLWSSPIWVSSTTQAWTAISAVNADDANGRPVLYGTQATIKGLATVATGTFSTVDNTVFVQDATGGVNVVDRNTQLPSLSVGDSVSATGYVDQSAGLTKISSATITVEATGLTPPDPLLITTGDIDVNGETYEGSLVRVEGAVITGGTWPDAGFDGSVTIDDGSGECTLLLDADTDIPGSPEPSGEIDIVGIVTQYDTSSPYTCCYRLQPRSTADITTSSSGVDIADLDGGIISRVLPNPTKGRLQVLFGSRAAGLAKEVVFYGVEGRVVSRAMVDPGETAFEWKATDPRGHDLPSGVYFAEVKTTSGSERTKIVLIR</sequence>
<gene>
    <name evidence="2" type="ORF">ACFL2Z_02020</name>
</gene>
<keyword evidence="3" id="KW-1185">Reference proteome</keyword>
<comment type="caution">
    <text evidence="2">The sequence shown here is derived from an EMBL/GenBank/DDBJ whole genome shotgun (WGS) entry which is preliminary data.</text>
</comment>
<keyword evidence="1" id="KW-0732">Signal</keyword>
<evidence type="ECO:0000256" key="1">
    <source>
        <dbReference type="SAM" id="SignalP"/>
    </source>
</evidence>
<dbReference type="EMBL" id="JBHPEI010000021">
    <property type="protein sequence ID" value="MFC1799673.1"/>
    <property type="molecule type" value="Genomic_DNA"/>
</dbReference>
<dbReference type="Gene3D" id="3.20.20.140">
    <property type="entry name" value="Metal-dependent hydrolases"/>
    <property type="match status" value="1"/>
</dbReference>
<feature type="signal peptide" evidence="1">
    <location>
        <begin position="1"/>
        <end position="21"/>
    </location>
</feature>